<accession>A0A5A7QYX6</accession>
<keyword evidence="5" id="KW-1185">Reference proteome</keyword>
<gene>
    <name evidence="4" type="ORF">STAS_26417</name>
</gene>
<dbReference type="InterPro" id="IPR036264">
    <property type="entry name" value="Bact_exopeptidase_dim_dom"/>
</dbReference>
<comment type="similarity">
    <text evidence="1">Belongs to the peptidase M20 family.</text>
</comment>
<dbReference type="PANTHER" id="PTHR11014:SF62">
    <property type="entry name" value="IAA-AMINO ACID HYDROLASE ILR1-LIKE 6"/>
    <property type="match status" value="1"/>
</dbReference>
<dbReference type="InterPro" id="IPR017439">
    <property type="entry name" value="Amidohydrolase"/>
</dbReference>
<dbReference type="GO" id="GO:0016787">
    <property type="term" value="F:hydrolase activity"/>
    <property type="evidence" value="ECO:0007669"/>
    <property type="project" value="UniProtKB-KW"/>
</dbReference>
<organism evidence="4 5">
    <name type="scientific">Striga asiatica</name>
    <name type="common">Asiatic witchweed</name>
    <name type="synonym">Buchnera asiatica</name>
    <dbReference type="NCBI Taxonomy" id="4170"/>
    <lineage>
        <taxon>Eukaryota</taxon>
        <taxon>Viridiplantae</taxon>
        <taxon>Streptophyta</taxon>
        <taxon>Embryophyta</taxon>
        <taxon>Tracheophyta</taxon>
        <taxon>Spermatophyta</taxon>
        <taxon>Magnoliopsida</taxon>
        <taxon>eudicotyledons</taxon>
        <taxon>Gunneridae</taxon>
        <taxon>Pentapetalae</taxon>
        <taxon>asterids</taxon>
        <taxon>lamiids</taxon>
        <taxon>Lamiales</taxon>
        <taxon>Orobanchaceae</taxon>
        <taxon>Buchnereae</taxon>
        <taxon>Striga</taxon>
    </lineage>
</organism>
<dbReference type="NCBIfam" id="TIGR01891">
    <property type="entry name" value="amidohydrolases"/>
    <property type="match status" value="1"/>
</dbReference>
<dbReference type="InterPro" id="IPR002933">
    <property type="entry name" value="Peptidase_M20"/>
</dbReference>
<evidence type="ECO:0000313" key="4">
    <source>
        <dbReference type="EMBL" id="GER49181.1"/>
    </source>
</evidence>
<evidence type="ECO:0000256" key="1">
    <source>
        <dbReference type="ARBA" id="ARBA00006153"/>
    </source>
</evidence>
<dbReference type="OrthoDB" id="6119954at2759"/>
<dbReference type="FunFam" id="3.30.70.360:FF:000001">
    <property type="entry name" value="N-acetyldiaminopimelate deacetylase"/>
    <property type="match status" value="1"/>
</dbReference>
<name>A0A5A7QYX6_STRAF</name>
<dbReference type="AlphaFoldDB" id="A0A5A7QYX6"/>
<protein>
    <submittedName>
        <fullName evidence="4">IAA-amino acid hydrolase ILR1</fullName>
    </submittedName>
</protein>
<dbReference type="PANTHER" id="PTHR11014">
    <property type="entry name" value="PEPTIDASE M20 FAMILY MEMBER"/>
    <property type="match status" value="1"/>
</dbReference>
<dbReference type="EMBL" id="BKCP01008515">
    <property type="protein sequence ID" value="GER49181.1"/>
    <property type="molecule type" value="Genomic_DNA"/>
</dbReference>
<evidence type="ECO:0000256" key="2">
    <source>
        <dbReference type="ARBA" id="ARBA00022801"/>
    </source>
</evidence>
<dbReference type="Gene3D" id="3.40.630.10">
    <property type="entry name" value="Zn peptidases"/>
    <property type="match status" value="2"/>
</dbReference>
<proteinExistence type="inferred from homology"/>
<reference evidence="5" key="1">
    <citation type="journal article" date="2019" name="Curr. Biol.">
        <title>Genome Sequence of Striga asiatica Provides Insight into the Evolution of Plant Parasitism.</title>
        <authorList>
            <person name="Yoshida S."/>
            <person name="Kim S."/>
            <person name="Wafula E.K."/>
            <person name="Tanskanen J."/>
            <person name="Kim Y.M."/>
            <person name="Honaas L."/>
            <person name="Yang Z."/>
            <person name="Spallek T."/>
            <person name="Conn C.E."/>
            <person name="Ichihashi Y."/>
            <person name="Cheong K."/>
            <person name="Cui S."/>
            <person name="Der J.P."/>
            <person name="Gundlach H."/>
            <person name="Jiao Y."/>
            <person name="Hori C."/>
            <person name="Ishida J.K."/>
            <person name="Kasahara H."/>
            <person name="Kiba T."/>
            <person name="Kim M.S."/>
            <person name="Koo N."/>
            <person name="Laohavisit A."/>
            <person name="Lee Y.H."/>
            <person name="Lumba S."/>
            <person name="McCourt P."/>
            <person name="Mortimer J.C."/>
            <person name="Mutuku J.M."/>
            <person name="Nomura T."/>
            <person name="Sasaki-Sekimoto Y."/>
            <person name="Seto Y."/>
            <person name="Wang Y."/>
            <person name="Wakatake T."/>
            <person name="Sakakibara H."/>
            <person name="Demura T."/>
            <person name="Yamaguchi S."/>
            <person name="Yoneyama K."/>
            <person name="Manabe R.I."/>
            <person name="Nelson D.C."/>
            <person name="Schulman A.H."/>
            <person name="Timko M.P."/>
            <person name="dePamphilis C.W."/>
            <person name="Choi D."/>
            <person name="Shirasu K."/>
        </authorList>
    </citation>
    <scope>NUCLEOTIDE SEQUENCE [LARGE SCALE GENOMIC DNA]</scope>
    <source>
        <strain evidence="5">cv. UVA1</strain>
    </source>
</reference>
<feature type="non-terminal residue" evidence="4">
    <location>
        <position position="1"/>
    </location>
</feature>
<dbReference type="Proteomes" id="UP000325081">
    <property type="component" value="Unassembled WGS sequence"/>
</dbReference>
<dbReference type="Pfam" id="PF01546">
    <property type="entry name" value="Peptidase_M20"/>
    <property type="match status" value="1"/>
</dbReference>
<dbReference type="SUPFAM" id="SSF55031">
    <property type="entry name" value="Bacterial exopeptidase dimerisation domain"/>
    <property type="match status" value="1"/>
</dbReference>
<sequence length="313" mass="33937">LAEALKIYSRLRLVTTCRDHINCSIVVERRGPHLYGQSGTVILLFQPAEEAGNGAKRMIKDGALEKVEAIFGLHVSHLLPTGVIGSRPGPLLAGCGFFKAVITGCRPILAASASVISLQGIVSRESNPLESQVVSVTFLNSEDDDNDDGFDVRSKVEFGGTIRAFSNTSFNLLLKRIEEVIVAQVKVYKCSASVDFFKNSDTIYPPLVNDDRMYRHVRQSAVDLVGPTGFRAVQPVMGSEDFSFYSEAVPSAFSFIGIKNETLGSVHSPHSPHFSIDENALPVGAAVHAAIAERYLNEREAILVSSDGLREEG</sequence>
<dbReference type="GO" id="GO:0009694">
    <property type="term" value="P:jasmonic acid metabolic process"/>
    <property type="evidence" value="ECO:0007669"/>
    <property type="project" value="TreeGrafter"/>
</dbReference>
<evidence type="ECO:0000313" key="5">
    <source>
        <dbReference type="Proteomes" id="UP000325081"/>
    </source>
</evidence>
<keyword evidence="2 4" id="KW-0378">Hydrolase</keyword>
<comment type="caution">
    <text evidence="4">The sequence shown here is derived from an EMBL/GenBank/DDBJ whole genome shotgun (WGS) entry which is preliminary data.</text>
</comment>
<keyword evidence="3" id="KW-0464">Manganese</keyword>
<dbReference type="SUPFAM" id="SSF53187">
    <property type="entry name" value="Zn-dependent exopeptidases"/>
    <property type="match status" value="1"/>
</dbReference>
<evidence type="ECO:0000256" key="3">
    <source>
        <dbReference type="ARBA" id="ARBA00023211"/>
    </source>
</evidence>